<organism evidence="2 3">
    <name type="scientific">Setaria viridis</name>
    <name type="common">Green bristlegrass</name>
    <name type="synonym">Setaria italica subsp. viridis</name>
    <dbReference type="NCBI Taxonomy" id="4556"/>
    <lineage>
        <taxon>Eukaryota</taxon>
        <taxon>Viridiplantae</taxon>
        <taxon>Streptophyta</taxon>
        <taxon>Embryophyta</taxon>
        <taxon>Tracheophyta</taxon>
        <taxon>Spermatophyta</taxon>
        <taxon>Magnoliopsida</taxon>
        <taxon>Liliopsida</taxon>
        <taxon>Poales</taxon>
        <taxon>Poaceae</taxon>
        <taxon>PACMAD clade</taxon>
        <taxon>Panicoideae</taxon>
        <taxon>Panicodae</taxon>
        <taxon>Paniceae</taxon>
        <taxon>Cenchrinae</taxon>
        <taxon>Setaria</taxon>
    </lineage>
</organism>
<evidence type="ECO:0000313" key="3">
    <source>
        <dbReference type="Proteomes" id="UP000298652"/>
    </source>
</evidence>
<dbReference type="Proteomes" id="UP000298652">
    <property type="component" value="Chromosome 6"/>
</dbReference>
<dbReference type="Gramene" id="TKW10229">
    <property type="protein sequence ID" value="TKW10229"/>
    <property type="gene ID" value="SEVIR_6G148400v2"/>
</dbReference>
<evidence type="ECO:0000313" key="2">
    <source>
        <dbReference type="EMBL" id="TKW10229.1"/>
    </source>
</evidence>
<dbReference type="EMBL" id="CM016557">
    <property type="protein sequence ID" value="TKW10227.1"/>
    <property type="molecule type" value="Genomic_DNA"/>
</dbReference>
<dbReference type="EMBL" id="CM016557">
    <property type="protein sequence ID" value="TKW10229.1"/>
    <property type="molecule type" value="Genomic_DNA"/>
</dbReference>
<protein>
    <submittedName>
        <fullName evidence="2">Uncharacterized protein</fullName>
    </submittedName>
</protein>
<name>A0A4U6U9U6_SETVI</name>
<reference evidence="2 3" key="1">
    <citation type="submission" date="2019-03" db="EMBL/GenBank/DDBJ databases">
        <title>WGS assembly of Setaria viridis.</title>
        <authorList>
            <person name="Huang P."/>
            <person name="Jenkins J."/>
            <person name="Grimwood J."/>
            <person name="Barry K."/>
            <person name="Healey A."/>
            <person name="Mamidi S."/>
            <person name="Sreedasyam A."/>
            <person name="Shu S."/>
            <person name="Feldman M."/>
            <person name="Wu J."/>
            <person name="Yu Y."/>
            <person name="Chen C."/>
            <person name="Johnson J."/>
            <person name="Rokhsar D."/>
            <person name="Baxter I."/>
            <person name="Schmutz J."/>
            <person name="Brutnell T."/>
            <person name="Kellogg E."/>
        </authorList>
    </citation>
    <scope>NUCLEOTIDE SEQUENCE [LARGE SCALE GENOMIC DNA]</scope>
    <source>
        <strain evidence="3">cv. A10</strain>
    </source>
</reference>
<gene>
    <name evidence="2" type="ORF">SEVIR_6G148400v2</name>
</gene>
<dbReference type="Gramene" id="TKW10227">
    <property type="protein sequence ID" value="TKW10227"/>
    <property type="gene ID" value="SEVIR_6G148400v2"/>
</dbReference>
<sequence length="247" mass="26367">MFSGIVVAGSRSRRSATSAPSSGHGGHSPPTRSSSRHTPPATQGLSSWPPSVTTSSTTCPAMSSSGCRSKPYRRGSCLCSRLDLIHIFVVTALSGSCCSVINPATGAVSCFAGARLPDDRPHWGAHSVWTTRGSTRCSGYLASQRLGIINLMRMSRSAAFLLSTEQASKECTAYGLLNWSTKLMASFFVRPLLLLGDARIVIFLPYKGGLLLYDPTDNVLSEVKTRCLHEVGLYPGSLLSLQRVANL</sequence>
<proteinExistence type="predicted"/>
<accession>A0A4U6U9U6</accession>
<dbReference type="AlphaFoldDB" id="A0A4U6U9U6"/>
<evidence type="ECO:0000256" key="1">
    <source>
        <dbReference type="SAM" id="MobiDB-lite"/>
    </source>
</evidence>
<keyword evidence="3" id="KW-1185">Reference proteome</keyword>
<feature type="compositionally biased region" description="Low complexity" evidence="1">
    <location>
        <begin position="1"/>
        <end position="60"/>
    </location>
</feature>
<feature type="region of interest" description="Disordered" evidence="1">
    <location>
        <begin position="1"/>
        <end position="72"/>
    </location>
</feature>